<evidence type="ECO:0000313" key="1">
    <source>
        <dbReference type="EMBL" id="VVM08313.1"/>
    </source>
</evidence>
<gene>
    <name evidence="1" type="ORF">MAMC_02049</name>
</gene>
<dbReference type="OrthoDB" id="195161at2"/>
<name>A0A5E6MH24_9BACT</name>
<organism evidence="1 2">
    <name type="scientific">Methylacidimicrobium cyclopophantes</name>
    <dbReference type="NCBI Taxonomy" id="1041766"/>
    <lineage>
        <taxon>Bacteria</taxon>
        <taxon>Pseudomonadati</taxon>
        <taxon>Verrucomicrobiota</taxon>
        <taxon>Methylacidimicrobium</taxon>
    </lineage>
</organism>
<proteinExistence type="predicted"/>
<sequence>MSRKTLVFLFASLIVSLVFFSLARWVCAEGKKREAVCRQAEASRDFLRRHSQKIEAARRRLAQWAEDAAGPVEARLVDAVSRFQRRRDDFRLVGLSRAPEGILMEAECRSQAAVEFLFFCERELSDLAFARISLGCPPGTRVGSLRTEFVFRVLAHPPSFPLPRSTSTASTSPFSFLSPRPFEVGLRQ</sequence>
<comment type="caution">
    <text evidence="1">The sequence shown here is derived from an EMBL/GenBank/DDBJ whole genome shotgun (WGS) entry which is preliminary data.</text>
</comment>
<evidence type="ECO:0000313" key="2">
    <source>
        <dbReference type="Proteomes" id="UP000381693"/>
    </source>
</evidence>
<accession>A0A5E6MH24</accession>
<reference evidence="1" key="1">
    <citation type="submission" date="2019-09" db="EMBL/GenBank/DDBJ databases">
        <authorList>
            <person name="Cremers G."/>
        </authorList>
    </citation>
    <scope>NUCLEOTIDE SEQUENCE [LARGE SCALE GENOMIC DNA]</scope>
    <source>
        <strain evidence="1">3B</strain>
    </source>
</reference>
<dbReference type="AlphaFoldDB" id="A0A5E6MH24"/>
<protein>
    <submittedName>
        <fullName evidence="1">Uncharacterized protein</fullName>
    </submittedName>
</protein>
<keyword evidence="2" id="KW-1185">Reference proteome</keyword>
<dbReference type="RefSeq" id="WP_142525937.1">
    <property type="nucleotide sequence ID" value="NZ_CABFUZ020000246.1"/>
</dbReference>
<dbReference type="EMBL" id="CABFUZ020000246">
    <property type="protein sequence ID" value="VVM08313.1"/>
    <property type="molecule type" value="Genomic_DNA"/>
</dbReference>
<dbReference type="Proteomes" id="UP000381693">
    <property type="component" value="Unassembled WGS sequence"/>
</dbReference>